<gene>
    <name evidence="2" type="ORF">TNIN_233171</name>
</gene>
<evidence type="ECO:0000313" key="2">
    <source>
        <dbReference type="EMBL" id="GFS47754.1"/>
    </source>
</evidence>
<evidence type="ECO:0000256" key="1">
    <source>
        <dbReference type="SAM" id="MobiDB-lite"/>
    </source>
</evidence>
<protein>
    <submittedName>
        <fullName evidence="2">Uncharacterized protein</fullName>
    </submittedName>
</protein>
<accession>A0A8X6J941</accession>
<proteinExistence type="predicted"/>
<feature type="compositionally biased region" description="Basic and acidic residues" evidence="1">
    <location>
        <begin position="352"/>
        <end position="365"/>
    </location>
</feature>
<sequence>MIDSKIFEPMFQQSSNHQVFDSFIFEGNQIVKQRILNWLIKENEDYVLGNVTNSDFCLNFQMECNYTECKISKCFETVKIKSRIEGRNDLAEQIKGLNYDVNLVNQMYCSNINLNWELMPNFGMDERIHFQKVHSISKRKFYDNQMKIIAHRKNCNDSERKKYLDNADSEKVNDTNNENAFSMVQLAKNRKMKLLPFNLKDYILSKRIKQKYKNLRRCYFDKSNMFNKIFKKSRASKKIKNCERKKISQFVKNPAGKTEAEHMSNVAMLNSRQSTSSIYSNDTNISNVLSFNNEAVSVENITYNLNFYKNFNEENTVFTSDFETHKAEPEKTIDDFQYRDFTGVDTLFTPEETKNISDTTHDKTKNAACQTESLSEL</sequence>
<comment type="caution">
    <text evidence="2">The sequence shown here is derived from an EMBL/GenBank/DDBJ whole genome shotgun (WGS) entry which is preliminary data.</text>
</comment>
<dbReference type="AlphaFoldDB" id="A0A8X6J941"/>
<feature type="compositionally biased region" description="Polar residues" evidence="1">
    <location>
        <begin position="367"/>
        <end position="377"/>
    </location>
</feature>
<feature type="region of interest" description="Disordered" evidence="1">
    <location>
        <begin position="352"/>
        <end position="377"/>
    </location>
</feature>
<evidence type="ECO:0000313" key="3">
    <source>
        <dbReference type="Proteomes" id="UP000886998"/>
    </source>
</evidence>
<dbReference type="EMBL" id="BMAV01026137">
    <property type="protein sequence ID" value="GFS47754.1"/>
    <property type="molecule type" value="Genomic_DNA"/>
</dbReference>
<organism evidence="2 3">
    <name type="scientific">Trichonephila inaurata madagascariensis</name>
    <dbReference type="NCBI Taxonomy" id="2747483"/>
    <lineage>
        <taxon>Eukaryota</taxon>
        <taxon>Metazoa</taxon>
        <taxon>Ecdysozoa</taxon>
        <taxon>Arthropoda</taxon>
        <taxon>Chelicerata</taxon>
        <taxon>Arachnida</taxon>
        <taxon>Araneae</taxon>
        <taxon>Araneomorphae</taxon>
        <taxon>Entelegynae</taxon>
        <taxon>Araneoidea</taxon>
        <taxon>Nephilidae</taxon>
        <taxon>Trichonephila</taxon>
        <taxon>Trichonephila inaurata</taxon>
    </lineage>
</organism>
<reference evidence="2" key="1">
    <citation type="submission" date="2020-08" db="EMBL/GenBank/DDBJ databases">
        <title>Multicomponent nature underlies the extraordinary mechanical properties of spider dragline silk.</title>
        <authorList>
            <person name="Kono N."/>
            <person name="Nakamura H."/>
            <person name="Mori M."/>
            <person name="Yoshida Y."/>
            <person name="Ohtoshi R."/>
            <person name="Malay A.D."/>
            <person name="Moran D.A.P."/>
            <person name="Tomita M."/>
            <person name="Numata K."/>
            <person name="Arakawa K."/>
        </authorList>
    </citation>
    <scope>NUCLEOTIDE SEQUENCE</scope>
</reference>
<keyword evidence="3" id="KW-1185">Reference proteome</keyword>
<name>A0A8X6J941_9ARAC</name>
<dbReference type="OrthoDB" id="10572503at2759"/>
<dbReference type="Proteomes" id="UP000886998">
    <property type="component" value="Unassembled WGS sequence"/>
</dbReference>